<dbReference type="InterPro" id="IPR052389">
    <property type="entry name" value="Sec_Metab_Biosynth-Assoc"/>
</dbReference>
<dbReference type="InterPro" id="IPR049449">
    <property type="entry name" value="TesB_ACOT8-like_N"/>
</dbReference>
<dbReference type="Pfam" id="PF13622">
    <property type="entry name" value="4HBT_3"/>
    <property type="match status" value="1"/>
</dbReference>
<reference evidence="3 4" key="1">
    <citation type="journal article" date="2018" name="IMA Fungus">
        <title>IMA Genome-F 9: Draft genome sequence of Annulohypoxylon stygium, Aspergillus mulundensis, Berkeleyomyces basicola (syn. Thielaviopsis basicola), Ceratocystis smalleyi, two Cercospora beticola strains, Coleophoma cylindrospora, Fusarium fracticaudum, Phialophora cf. hyalina, and Morchella septimelata.</title>
        <authorList>
            <person name="Wingfield B.D."/>
            <person name="Bills G.F."/>
            <person name="Dong Y."/>
            <person name="Huang W."/>
            <person name="Nel W.J."/>
            <person name="Swalarsk-Parry B.S."/>
            <person name="Vaghefi N."/>
            <person name="Wilken P.M."/>
            <person name="An Z."/>
            <person name="de Beer Z.W."/>
            <person name="De Vos L."/>
            <person name="Chen L."/>
            <person name="Duong T.A."/>
            <person name="Gao Y."/>
            <person name="Hammerbacher A."/>
            <person name="Kikkert J.R."/>
            <person name="Li Y."/>
            <person name="Li H."/>
            <person name="Li K."/>
            <person name="Li Q."/>
            <person name="Liu X."/>
            <person name="Ma X."/>
            <person name="Naidoo K."/>
            <person name="Pethybridge S.J."/>
            <person name="Sun J."/>
            <person name="Steenkamp E.T."/>
            <person name="van der Nest M.A."/>
            <person name="van Wyk S."/>
            <person name="Wingfield M.J."/>
            <person name="Xiong C."/>
            <person name="Yue Q."/>
            <person name="Zhang X."/>
        </authorList>
    </citation>
    <scope>NUCLEOTIDE SEQUENCE [LARGE SCALE GENOMIC DNA]</scope>
    <source>
        <strain evidence="3 4">BP6252</strain>
    </source>
</reference>
<dbReference type="PANTHER" id="PTHR38110">
    <property type="entry name" value="CHROMOSOME 23, WHOLE GENOME SHOTGUN SEQUENCE"/>
    <property type="match status" value="1"/>
</dbReference>
<dbReference type="OrthoDB" id="2532955at2759"/>
<gene>
    <name evidence="3" type="ORF">BP6252_13577</name>
</gene>
<dbReference type="EMBL" id="PDLM01000018">
    <property type="protein sequence ID" value="RDW58166.1"/>
    <property type="molecule type" value="Genomic_DNA"/>
</dbReference>
<protein>
    <submittedName>
        <fullName evidence="3">Uncharacterized protein</fullName>
    </submittedName>
</protein>
<dbReference type="PANTHER" id="PTHR38110:SF1">
    <property type="entry name" value="THIOESTERASE DOMAIN-CONTAINING PROTEIN"/>
    <property type="match status" value="1"/>
</dbReference>
<proteinExistence type="predicted"/>
<dbReference type="InterPro" id="IPR042171">
    <property type="entry name" value="Acyl-CoA_hotdog"/>
</dbReference>
<sequence>MSVVATAVQSHFALRQPHLDQPDLVTYHTEFLARSAAGPADIVVTELKLGHQFSVVRAQLLQYPGGSPTQGPPRLCVEALVTQGNLARERHSSDVLSLPTRDLRAVYQIPPRESFARFLHDPRVSLHAKLEFTYPPDTDAASHVHPTVGPSVREQWVRWSAASPGSRGFTPLALPFLADAWRPLPEGYGLQKKWYPTLNYGLEIKRQPPSADGWEWLFVRVEMHVVQDGRFDMSCLIFDEQRELVALGNQVALVVGVERNRKEIGTKL</sequence>
<dbReference type="STRING" id="1849047.A0A3D8Q8L5"/>
<dbReference type="Proteomes" id="UP000256645">
    <property type="component" value="Unassembled WGS sequence"/>
</dbReference>
<accession>A0A3D8Q8L5</accession>
<evidence type="ECO:0000313" key="3">
    <source>
        <dbReference type="EMBL" id="RDW58166.1"/>
    </source>
</evidence>
<keyword evidence="4" id="KW-1185">Reference proteome</keyword>
<feature type="domain" description="Acyl-CoA thioesterase-like C-terminal" evidence="2">
    <location>
        <begin position="124"/>
        <end position="254"/>
    </location>
</feature>
<dbReference type="InterPro" id="IPR029069">
    <property type="entry name" value="HotDog_dom_sf"/>
</dbReference>
<dbReference type="Gene3D" id="2.40.160.210">
    <property type="entry name" value="Acyl-CoA thioesterase, double hotdog domain"/>
    <property type="match status" value="1"/>
</dbReference>
<dbReference type="SUPFAM" id="SSF54637">
    <property type="entry name" value="Thioesterase/thiol ester dehydrase-isomerase"/>
    <property type="match status" value="1"/>
</dbReference>
<organism evidence="3 4">
    <name type="scientific">Coleophoma cylindrospora</name>
    <dbReference type="NCBI Taxonomy" id="1849047"/>
    <lineage>
        <taxon>Eukaryota</taxon>
        <taxon>Fungi</taxon>
        <taxon>Dikarya</taxon>
        <taxon>Ascomycota</taxon>
        <taxon>Pezizomycotina</taxon>
        <taxon>Leotiomycetes</taxon>
        <taxon>Helotiales</taxon>
        <taxon>Dermateaceae</taxon>
        <taxon>Coleophoma</taxon>
    </lineage>
</organism>
<evidence type="ECO:0000259" key="2">
    <source>
        <dbReference type="Pfam" id="PF20789"/>
    </source>
</evidence>
<comment type="caution">
    <text evidence="3">The sequence shown here is derived from an EMBL/GenBank/DDBJ whole genome shotgun (WGS) entry which is preliminary data.</text>
</comment>
<evidence type="ECO:0000313" key="4">
    <source>
        <dbReference type="Proteomes" id="UP000256645"/>
    </source>
</evidence>
<dbReference type="InterPro" id="IPR049450">
    <property type="entry name" value="ACOT8-like_C"/>
</dbReference>
<name>A0A3D8Q8L5_9HELO</name>
<dbReference type="Pfam" id="PF20789">
    <property type="entry name" value="4HBT_3C"/>
    <property type="match status" value="1"/>
</dbReference>
<feature type="domain" description="Acyl-CoA thioesterase-like N-terminal HotDog" evidence="1">
    <location>
        <begin position="1"/>
        <end position="83"/>
    </location>
</feature>
<evidence type="ECO:0000259" key="1">
    <source>
        <dbReference type="Pfam" id="PF13622"/>
    </source>
</evidence>
<dbReference type="AlphaFoldDB" id="A0A3D8Q8L5"/>